<reference evidence="8" key="2">
    <citation type="submission" date="2016-06" db="EMBL/GenBank/DDBJ databases">
        <title>Genomic and phylogenetic analysis of Gastroclonium compressum supports its reinstatement to Coeloseira (Champiaceae, Rhodophyta).</title>
        <authorList>
            <person name="Kilpatrick Z."/>
            <person name="Hughey J.R."/>
        </authorList>
    </citation>
    <scope>NUCLEOTIDE SEQUENCE</scope>
</reference>
<dbReference type="NCBIfam" id="TIGR00116">
    <property type="entry name" value="tsf"/>
    <property type="match status" value="1"/>
</dbReference>
<dbReference type="GO" id="GO:0005739">
    <property type="term" value="C:mitochondrion"/>
    <property type="evidence" value="ECO:0007669"/>
    <property type="project" value="UniProtKB-SubCell"/>
</dbReference>
<organism evidence="8">
    <name type="scientific">Gastroclonium compressum</name>
    <name type="common">Red alga</name>
    <name type="synonym">Coeloseira compressa</name>
    <dbReference type="NCBI Taxonomy" id="1852973"/>
    <lineage>
        <taxon>Eukaryota</taxon>
        <taxon>Rhodophyta</taxon>
        <taxon>Florideophyceae</taxon>
        <taxon>Rhodymeniophycidae</taxon>
        <taxon>Rhodymeniales</taxon>
        <taxon>Champiaceae</taxon>
        <taxon>Coeloseira</taxon>
    </lineage>
</organism>
<keyword evidence="4" id="KW-0963">Cytoplasm</keyword>
<gene>
    <name evidence="8" type="primary">tsf</name>
</gene>
<name>A0A173G008_GASCM</name>
<proteinExistence type="inferred from homology"/>
<dbReference type="InterPro" id="IPR018101">
    <property type="entry name" value="Transl_elong_Ts_CS"/>
</dbReference>
<dbReference type="FunFam" id="1.10.286.20:FF:000001">
    <property type="entry name" value="Elongation factor Ts"/>
    <property type="match status" value="1"/>
</dbReference>
<dbReference type="AlphaFoldDB" id="A0A173G008"/>
<evidence type="ECO:0000256" key="2">
    <source>
        <dbReference type="ARBA" id="ARBA00022768"/>
    </source>
</evidence>
<dbReference type="Gene3D" id="1.10.286.20">
    <property type="match status" value="1"/>
</dbReference>
<comment type="subcellular location">
    <subcellularLocation>
        <location evidence="4">Cytoplasm</location>
    </subcellularLocation>
    <subcellularLocation>
        <location evidence="5">Mitochondrion</location>
    </subcellularLocation>
</comment>
<dbReference type="InterPro" id="IPR014039">
    <property type="entry name" value="Transl_elong_EFTs/EF1B_dimer"/>
</dbReference>
<dbReference type="PANTHER" id="PTHR11741:SF0">
    <property type="entry name" value="ELONGATION FACTOR TS, MITOCHONDRIAL"/>
    <property type="match status" value="1"/>
</dbReference>
<dbReference type="PROSITE" id="PS01127">
    <property type="entry name" value="EF_TS_2"/>
    <property type="match status" value="1"/>
</dbReference>
<protein>
    <recommendedName>
        <fullName evidence="5">Elongation factor Ts, mitochondrial</fullName>
        <shortName evidence="5">EF-Ts</shortName>
        <shortName evidence="5">EF-TsMt</shortName>
    </recommendedName>
</protein>
<sequence>MQINAKIVKELRNKTGAGMMDCKKALQASKGNMNIAIENLRKKGLASANKKAHRIAAEGIVESYIHLGSKIGVLVEINCETDFVARRQEFQQLAKDIAMQIAASPNVVYISVDMIPQAILEHEKRIESSKEDLINKPQEIKNKIVEGRLNKRLSDLSLLDQIFIKNTDISVDVLIKQKIAFLGENIKVRRFSRFVLGEGLEKKEQNFIKDIENMINV</sequence>
<keyword evidence="5" id="KW-0496">Mitochondrion</keyword>
<dbReference type="GeneID" id="27983180"/>
<dbReference type="PROSITE" id="PS01126">
    <property type="entry name" value="EF_TS_1"/>
    <property type="match status" value="1"/>
</dbReference>
<dbReference type="CDD" id="cd14275">
    <property type="entry name" value="UBA_EF-Ts"/>
    <property type="match status" value="1"/>
</dbReference>
<accession>A0A173G008</accession>
<reference evidence="8" key="1">
    <citation type="submission" date="2015-11" db="EMBL/GenBank/DDBJ databases">
        <authorList>
            <person name="Zhang Y."/>
            <person name="Guo Z."/>
        </authorList>
    </citation>
    <scope>NUCLEOTIDE SEQUENCE</scope>
</reference>
<evidence type="ECO:0000256" key="1">
    <source>
        <dbReference type="ARBA" id="ARBA00005532"/>
    </source>
</evidence>
<evidence type="ECO:0000259" key="7">
    <source>
        <dbReference type="Pfam" id="PF00889"/>
    </source>
</evidence>
<evidence type="ECO:0000256" key="6">
    <source>
        <dbReference type="RuleBase" id="RU000642"/>
    </source>
</evidence>
<dbReference type="EMBL" id="KU053957">
    <property type="protein sequence ID" value="ANH09614.1"/>
    <property type="molecule type" value="Genomic_DNA"/>
</dbReference>
<dbReference type="FunFam" id="1.10.8.10:FF:000001">
    <property type="entry name" value="Elongation factor Ts"/>
    <property type="match status" value="1"/>
</dbReference>
<evidence type="ECO:0000256" key="3">
    <source>
        <dbReference type="ARBA" id="ARBA00022917"/>
    </source>
</evidence>
<dbReference type="InterPro" id="IPR036402">
    <property type="entry name" value="EF-Ts_dimer_sf"/>
</dbReference>
<dbReference type="HAMAP" id="MF_00050">
    <property type="entry name" value="EF_Ts"/>
    <property type="match status" value="1"/>
</dbReference>
<geneLocation type="plastid" evidence="8"/>
<evidence type="ECO:0000313" key="8">
    <source>
        <dbReference type="EMBL" id="ANH09614.1"/>
    </source>
</evidence>
<dbReference type="Pfam" id="PF00889">
    <property type="entry name" value="EF_TS"/>
    <property type="match status" value="1"/>
</dbReference>
<dbReference type="InterPro" id="IPR001816">
    <property type="entry name" value="Transl_elong_EFTs/EF1B"/>
</dbReference>
<dbReference type="InterPro" id="IPR009060">
    <property type="entry name" value="UBA-like_sf"/>
</dbReference>
<dbReference type="Gene3D" id="1.10.8.10">
    <property type="entry name" value="DNA helicase RuvA subunit, C-terminal domain"/>
    <property type="match status" value="1"/>
</dbReference>
<keyword evidence="2 4" id="KW-0251">Elongation factor</keyword>
<dbReference type="RefSeq" id="YP_009257531.1">
    <property type="nucleotide sequence ID" value="NC_030338.1"/>
</dbReference>
<feature type="domain" description="Translation elongation factor EFTs/EF1B dimerisation" evidence="7">
    <location>
        <begin position="51"/>
        <end position="198"/>
    </location>
</feature>
<dbReference type="SUPFAM" id="SSF46934">
    <property type="entry name" value="UBA-like"/>
    <property type="match status" value="1"/>
</dbReference>
<keyword evidence="3 4" id="KW-0648">Protein biosynthesis</keyword>
<comment type="similarity">
    <text evidence="1 4 6">Belongs to the EF-Ts family.</text>
</comment>
<dbReference type="PANTHER" id="PTHR11741">
    <property type="entry name" value="ELONGATION FACTOR TS"/>
    <property type="match status" value="1"/>
</dbReference>
<dbReference type="SUPFAM" id="SSF54713">
    <property type="entry name" value="Elongation factor Ts (EF-Ts), dimerisation domain"/>
    <property type="match status" value="1"/>
</dbReference>
<evidence type="ECO:0000256" key="4">
    <source>
        <dbReference type="HAMAP-Rule" id="MF_00050"/>
    </source>
</evidence>
<dbReference type="Gene3D" id="3.30.479.20">
    <property type="entry name" value="Elongation factor Ts, dimerisation domain"/>
    <property type="match status" value="1"/>
</dbReference>
<dbReference type="GO" id="GO:0003746">
    <property type="term" value="F:translation elongation factor activity"/>
    <property type="evidence" value="ECO:0007669"/>
    <property type="project" value="UniProtKB-UniRule"/>
</dbReference>
<evidence type="ECO:0000256" key="5">
    <source>
        <dbReference type="HAMAP-Rule" id="MF_03135"/>
    </source>
</evidence>
<keyword evidence="8" id="KW-0934">Plastid</keyword>
<comment type="function">
    <text evidence="4 6">Associates with the EF-Tu.GDP complex and induces the exchange of GDP to GTP. It remains bound to the aminoacyl-tRNA.EF-Tu.GTP complex up to the GTP hydrolysis stage on the ribosome.</text>
</comment>